<keyword evidence="8" id="KW-0067">ATP-binding</keyword>
<keyword evidence="13" id="KW-1185">Reference proteome</keyword>
<accession>A0A4P7SG67</accession>
<proteinExistence type="inferred from homology"/>
<dbReference type="RefSeq" id="WP_135974816.1">
    <property type="nucleotide sequence ID" value="NZ_CP039291.1"/>
</dbReference>
<evidence type="ECO:0000256" key="10">
    <source>
        <dbReference type="ARBA" id="ARBA00024908"/>
    </source>
</evidence>
<dbReference type="InterPro" id="IPR027417">
    <property type="entry name" value="P-loop_NTPase"/>
</dbReference>
<keyword evidence="9" id="KW-0460">Magnesium</keyword>
<protein>
    <recommendedName>
        <fullName evidence="3">tRNA threonylcarbamoyladenosine biosynthesis protein TsaE</fullName>
    </recommendedName>
    <alternativeName>
        <fullName evidence="11">t(6)A37 threonylcarbamoyladenosine biosynthesis protein TsaE</fullName>
    </alternativeName>
</protein>
<dbReference type="KEGG" id="celz:E5225_04650"/>
<organism evidence="12 13">
    <name type="scientific">Cellulomonas shaoxiangyii</name>
    <dbReference type="NCBI Taxonomy" id="2566013"/>
    <lineage>
        <taxon>Bacteria</taxon>
        <taxon>Bacillati</taxon>
        <taxon>Actinomycetota</taxon>
        <taxon>Actinomycetes</taxon>
        <taxon>Micrococcales</taxon>
        <taxon>Cellulomonadaceae</taxon>
        <taxon>Cellulomonas</taxon>
    </lineage>
</organism>
<dbReference type="GO" id="GO:0005737">
    <property type="term" value="C:cytoplasm"/>
    <property type="evidence" value="ECO:0007669"/>
    <property type="project" value="UniProtKB-SubCell"/>
</dbReference>
<evidence type="ECO:0000256" key="5">
    <source>
        <dbReference type="ARBA" id="ARBA00022694"/>
    </source>
</evidence>
<evidence type="ECO:0000256" key="8">
    <source>
        <dbReference type="ARBA" id="ARBA00022840"/>
    </source>
</evidence>
<dbReference type="GO" id="GO:0046872">
    <property type="term" value="F:metal ion binding"/>
    <property type="evidence" value="ECO:0007669"/>
    <property type="project" value="UniProtKB-KW"/>
</dbReference>
<reference evidence="12 13" key="1">
    <citation type="submission" date="2019-04" db="EMBL/GenBank/DDBJ databases">
        <title>Isolation and identification of Cellulomonas shaoxiangyii sp. Nov. isolated from feces of the Tibetan antelopes (Pantholops hodgsonii) in the Qinghai-Tibet plateau of China.</title>
        <authorList>
            <person name="Tian Z."/>
        </authorList>
    </citation>
    <scope>NUCLEOTIDE SEQUENCE [LARGE SCALE GENOMIC DNA]</scope>
    <source>
        <strain evidence="12 13">Z28</strain>
    </source>
</reference>
<dbReference type="Pfam" id="PF02367">
    <property type="entry name" value="TsaE"/>
    <property type="match status" value="1"/>
</dbReference>
<dbReference type="InterPro" id="IPR003442">
    <property type="entry name" value="T6A_TsaE"/>
</dbReference>
<dbReference type="Gene3D" id="3.40.50.300">
    <property type="entry name" value="P-loop containing nucleotide triphosphate hydrolases"/>
    <property type="match status" value="1"/>
</dbReference>
<name>A0A4P7SG67_9CELL</name>
<dbReference type="NCBIfam" id="TIGR00150">
    <property type="entry name" value="T6A_YjeE"/>
    <property type="match status" value="1"/>
</dbReference>
<keyword evidence="7" id="KW-0547">Nucleotide-binding</keyword>
<evidence type="ECO:0000256" key="6">
    <source>
        <dbReference type="ARBA" id="ARBA00022723"/>
    </source>
</evidence>
<comment type="similarity">
    <text evidence="2">Belongs to the TsaE family.</text>
</comment>
<keyword evidence="12" id="KW-0808">Transferase</keyword>
<evidence type="ECO:0000256" key="1">
    <source>
        <dbReference type="ARBA" id="ARBA00004496"/>
    </source>
</evidence>
<keyword evidence="6" id="KW-0479">Metal-binding</keyword>
<keyword evidence="4" id="KW-0963">Cytoplasm</keyword>
<dbReference type="OrthoDB" id="9800307at2"/>
<evidence type="ECO:0000256" key="9">
    <source>
        <dbReference type="ARBA" id="ARBA00022842"/>
    </source>
</evidence>
<comment type="function">
    <text evidence="10">Required for the formation of a threonylcarbamoyl group on adenosine at position 37 (t(6)A37) in tRNAs that read codons beginning with adenine. Is involved in the transfer of the threonylcarbamoyl moiety of threonylcarbamoyl-AMP (TC-AMP) to the N6 group of A37, together with TsaD and TsaB. TsaE seems to play an indirect role in the t(6)A biosynthesis pathway, possibly in regulating the core enzymatic function of TsaD.</text>
</comment>
<evidence type="ECO:0000256" key="3">
    <source>
        <dbReference type="ARBA" id="ARBA00019010"/>
    </source>
</evidence>
<evidence type="ECO:0000256" key="4">
    <source>
        <dbReference type="ARBA" id="ARBA00022490"/>
    </source>
</evidence>
<evidence type="ECO:0000256" key="11">
    <source>
        <dbReference type="ARBA" id="ARBA00032441"/>
    </source>
</evidence>
<evidence type="ECO:0000313" key="13">
    <source>
        <dbReference type="Proteomes" id="UP000296469"/>
    </source>
</evidence>
<dbReference type="GO" id="GO:0005524">
    <property type="term" value="F:ATP binding"/>
    <property type="evidence" value="ECO:0007669"/>
    <property type="project" value="UniProtKB-KW"/>
</dbReference>
<comment type="subcellular location">
    <subcellularLocation>
        <location evidence="1">Cytoplasm</location>
    </subcellularLocation>
</comment>
<dbReference type="Proteomes" id="UP000296469">
    <property type="component" value="Chromosome"/>
</dbReference>
<gene>
    <name evidence="12" type="primary">tsaE</name>
    <name evidence="12" type="ORF">E5225_04650</name>
</gene>
<dbReference type="GO" id="GO:0002949">
    <property type="term" value="P:tRNA threonylcarbamoyladenosine modification"/>
    <property type="evidence" value="ECO:0007669"/>
    <property type="project" value="InterPro"/>
</dbReference>
<dbReference type="GO" id="GO:0016740">
    <property type="term" value="F:transferase activity"/>
    <property type="evidence" value="ECO:0007669"/>
    <property type="project" value="UniProtKB-KW"/>
</dbReference>
<dbReference type="AlphaFoldDB" id="A0A4P7SG67"/>
<evidence type="ECO:0000256" key="7">
    <source>
        <dbReference type="ARBA" id="ARBA00022741"/>
    </source>
</evidence>
<dbReference type="SUPFAM" id="SSF52540">
    <property type="entry name" value="P-loop containing nucleoside triphosphate hydrolases"/>
    <property type="match status" value="1"/>
</dbReference>
<dbReference type="EMBL" id="CP039291">
    <property type="protein sequence ID" value="QCB92952.1"/>
    <property type="molecule type" value="Genomic_DNA"/>
</dbReference>
<dbReference type="PANTHER" id="PTHR33540">
    <property type="entry name" value="TRNA THREONYLCARBAMOYLADENOSINE BIOSYNTHESIS PROTEIN TSAE"/>
    <property type="match status" value="1"/>
</dbReference>
<sequence length="182" mass="19082">MSAPDHVVRLPDADATRAWGRALAGLLRAGDLVVLSGDLGAGKTTLTQGLGAGLHVRGQVASPTFVIAREHPPLARPDGTRGPALVHVDAYRLGSFDEVEALDLDASLEEAVTVVEWGEGWVEPLAEDRLEVRLERPHGGLGADDDVQDAAAGERVLTVHAVGERWRGVALPGAPATTEEDA</sequence>
<keyword evidence="5" id="KW-0819">tRNA processing</keyword>
<evidence type="ECO:0000313" key="12">
    <source>
        <dbReference type="EMBL" id="QCB92952.1"/>
    </source>
</evidence>
<evidence type="ECO:0000256" key="2">
    <source>
        <dbReference type="ARBA" id="ARBA00007599"/>
    </source>
</evidence>
<dbReference type="PANTHER" id="PTHR33540:SF2">
    <property type="entry name" value="TRNA THREONYLCARBAMOYLADENOSINE BIOSYNTHESIS PROTEIN TSAE"/>
    <property type="match status" value="1"/>
</dbReference>